<keyword evidence="1" id="KW-0812">Transmembrane</keyword>
<evidence type="ECO:0000256" key="1">
    <source>
        <dbReference type="SAM" id="Phobius"/>
    </source>
</evidence>
<sequence length="46" mass="5337">MINILWNFSEFLASATMAGMMLFIFVVFTIGIINAINQEFKKMFKD</sequence>
<name>A0A239RGI1_STREI</name>
<dbReference type="AlphaFoldDB" id="A0A239RGI1"/>
<proteinExistence type="predicted"/>
<feature type="transmembrane region" description="Helical" evidence="1">
    <location>
        <begin position="12"/>
        <end position="36"/>
    </location>
</feature>
<accession>A0A239RGI1</accession>
<evidence type="ECO:0000313" key="3">
    <source>
        <dbReference type="Proteomes" id="UP000214649"/>
    </source>
</evidence>
<reference evidence="2 3" key="1">
    <citation type="submission" date="2017-07" db="EMBL/GenBank/DDBJ databases">
        <authorList>
            <person name="Sun Z.S."/>
            <person name="Albrecht U."/>
            <person name="Echele G."/>
            <person name="Lee C.C."/>
        </authorList>
    </citation>
    <scope>NUCLEOTIDE SEQUENCE [LARGE SCALE GENOMIC DNA]</scope>
    <source>
        <strain evidence="2 3">AR3</strain>
    </source>
</reference>
<keyword evidence="1" id="KW-1133">Transmembrane helix</keyword>
<dbReference type="EMBL" id="FZRA01000012">
    <property type="protein sequence ID" value="SNU09798.1"/>
    <property type="molecule type" value="Genomic_DNA"/>
</dbReference>
<dbReference type="Proteomes" id="UP000214649">
    <property type="component" value="Unassembled WGS sequence"/>
</dbReference>
<organism evidence="2 3">
    <name type="scientific">Streptococcus equinus</name>
    <name type="common">Streptococcus bovis</name>
    <dbReference type="NCBI Taxonomy" id="1335"/>
    <lineage>
        <taxon>Bacteria</taxon>
        <taxon>Bacillati</taxon>
        <taxon>Bacillota</taxon>
        <taxon>Bacilli</taxon>
        <taxon>Lactobacillales</taxon>
        <taxon>Streptococcaceae</taxon>
        <taxon>Streptococcus</taxon>
    </lineage>
</organism>
<evidence type="ECO:0000313" key="2">
    <source>
        <dbReference type="EMBL" id="SNU09798.1"/>
    </source>
</evidence>
<keyword evidence="1" id="KW-0472">Membrane</keyword>
<gene>
    <name evidence="2" type="ORF">SAMN05216470_2025</name>
</gene>
<protein>
    <submittedName>
        <fullName evidence="2">Uncharacterized protein</fullName>
    </submittedName>
</protein>